<keyword evidence="4 7" id="KW-0862">Zinc</keyword>
<evidence type="ECO:0000256" key="1">
    <source>
        <dbReference type="ARBA" id="ARBA00022723"/>
    </source>
</evidence>
<dbReference type="PROSITE" id="PS50103">
    <property type="entry name" value="ZF_C3H1"/>
    <property type="match status" value="1"/>
</dbReference>
<dbReference type="GO" id="GO:0008270">
    <property type="term" value="F:zinc ion binding"/>
    <property type="evidence" value="ECO:0007669"/>
    <property type="project" value="UniProtKB-KW"/>
</dbReference>
<keyword evidence="3 7" id="KW-0863">Zinc-finger</keyword>
<dbReference type="Gene3D" id="1.25.40.20">
    <property type="entry name" value="Ankyrin repeat-containing domain"/>
    <property type="match status" value="3"/>
</dbReference>
<evidence type="ECO:0000256" key="2">
    <source>
        <dbReference type="ARBA" id="ARBA00022737"/>
    </source>
</evidence>
<protein>
    <recommendedName>
        <fullName evidence="9">C3H1-type domain-containing protein</fullName>
    </recommendedName>
</protein>
<dbReference type="RefSeq" id="XP_001747079.1">
    <property type="nucleotide sequence ID" value="XM_001747027.1"/>
</dbReference>
<dbReference type="AlphaFoldDB" id="A9V358"/>
<dbReference type="GO" id="GO:0010468">
    <property type="term" value="P:regulation of gene expression"/>
    <property type="evidence" value="ECO:0007669"/>
    <property type="project" value="UniProtKB-ARBA"/>
</dbReference>
<keyword evidence="11" id="KW-1185">Reference proteome</keyword>
<dbReference type="Proteomes" id="UP000001357">
    <property type="component" value="Unassembled WGS sequence"/>
</dbReference>
<feature type="zinc finger region" description="C3H1-type" evidence="7">
    <location>
        <begin position="129"/>
        <end position="149"/>
    </location>
</feature>
<sequence>MFSCLYRIAKCEVASEKSSIDLRGMAANAPCRPLSDLSNKLRRLIKPNETINGANFPRLWKLKFDENFSVRLYGSHFQKLADLLREVPEVVMCDVQNGVLTIQLSNTPGAAQHCRPKPRVVPAYGLYKMCHDYPNCPRGKSCTFAHGAQEQAEWNKLLKQKRNNNQTSQPYEASLENNKYDPAWTCERCHRPNYAHREVCHGCGAAGKLEDIKPMHRPPVPLPLLARDFHDRIMDDVIVESVAPIYNPAIQPVPRSAVAGTKPVVWNIREYAALQRCLIVELQHSGNQLGLQKNALIFEVKLDHEHKHVGINLAVNRTTGEKVSAVSNATVIEPKPSLQTQSPPVVDSASRTQVLSQITQQVQATGRFTQDDASRLQLANVSVNDLALPAPVLVFLIERGAPVKQLEPALKAGAYVNAQDKGGQTALHVAALSQKDEIVLRLIKENANIDARDLDKWTPLHLAALHCHWSTVALLASSGADVNATDGQGVALVHRAAISGDLDVLKFVRDLTRGTLTLRDSAGRTILHYADQTTDVKFIREVETLLGTDFVQAARARHSGAAASTESQSRAPRSTDPSLAEPTWHPRDRVVWPAISHDVPVSFDFDDDPLEWNVEQTMRSMLDDDVPGPLDSLAALPPLNTGNQQLHGLGPDSMAASAWGQSDASPKDMAKGVWDLSEFDSAPPALDGPPLMAGLDDDNYTFEELEDILNDPTALQNAVDKACDLTQSNHKGQTLAHLACKRKLVDALRILVHSGAEVAAKDHDGNTCLHVAAQYGFVAAFEEVDRSSTRDSMRDNWLAVRNNKGFTCAHVAVKHEQASVLTALNTISPNTLVLGDADGNTPLMLALEAIPPIPCYKDLLIMSTSALLEKTNQQRETALGIALRQRHVEAAKELLLQGASPNTQDVRGNCPLHWAVKHQIVHLVKLLLDKGARTDMRDADGCQPIDLPEASANAVIGKRLEMCDITPRYELLG</sequence>
<feature type="region of interest" description="Disordered" evidence="8">
    <location>
        <begin position="557"/>
        <end position="584"/>
    </location>
</feature>
<dbReference type="PRINTS" id="PR01415">
    <property type="entry name" value="ANKYRIN"/>
</dbReference>
<proteinExistence type="predicted"/>
<dbReference type="SUPFAM" id="SSF48403">
    <property type="entry name" value="Ankyrin repeat"/>
    <property type="match status" value="2"/>
</dbReference>
<evidence type="ECO:0000256" key="3">
    <source>
        <dbReference type="ARBA" id="ARBA00022771"/>
    </source>
</evidence>
<dbReference type="InterPro" id="IPR001876">
    <property type="entry name" value="Znf_RanBP2"/>
</dbReference>
<keyword evidence="2" id="KW-0677">Repeat</keyword>
<dbReference type="InterPro" id="IPR000571">
    <property type="entry name" value="Znf_CCCH"/>
</dbReference>
<dbReference type="Pfam" id="PF12796">
    <property type="entry name" value="Ank_2"/>
    <property type="match status" value="3"/>
</dbReference>
<feature type="repeat" description="ANK" evidence="6">
    <location>
        <begin position="422"/>
        <end position="454"/>
    </location>
</feature>
<feature type="repeat" description="ANK" evidence="6">
    <location>
        <begin position="455"/>
        <end position="487"/>
    </location>
</feature>
<keyword evidence="5 6" id="KW-0040">ANK repeat</keyword>
<keyword evidence="1 7" id="KW-0479">Metal-binding</keyword>
<evidence type="ECO:0000256" key="4">
    <source>
        <dbReference type="ARBA" id="ARBA00022833"/>
    </source>
</evidence>
<feature type="repeat" description="ANK" evidence="6">
    <location>
        <begin position="874"/>
        <end position="906"/>
    </location>
</feature>
<evidence type="ECO:0000313" key="10">
    <source>
        <dbReference type="EMBL" id="EDQ88003.1"/>
    </source>
</evidence>
<name>A9V358_MONBE</name>
<gene>
    <name evidence="10" type="ORF">MONBRDRAFT_26716</name>
</gene>
<dbReference type="EMBL" id="CH991556">
    <property type="protein sequence ID" value="EDQ88003.1"/>
    <property type="molecule type" value="Genomic_DNA"/>
</dbReference>
<dbReference type="InParanoid" id="A9V358"/>
<dbReference type="GeneID" id="5892315"/>
<evidence type="ECO:0000259" key="9">
    <source>
        <dbReference type="PROSITE" id="PS50103"/>
    </source>
</evidence>
<dbReference type="OMA" id="WNIREYA"/>
<feature type="repeat" description="ANK" evidence="6">
    <location>
        <begin position="731"/>
        <end position="763"/>
    </location>
</feature>
<dbReference type="PANTHER" id="PTHR24198">
    <property type="entry name" value="ANKYRIN REPEAT AND PROTEIN KINASE DOMAIN-CONTAINING PROTEIN"/>
    <property type="match status" value="1"/>
</dbReference>
<accession>A9V358</accession>
<dbReference type="STRING" id="81824.A9V358"/>
<dbReference type="KEGG" id="mbr:MONBRDRAFT_26716"/>
<dbReference type="InterPro" id="IPR002110">
    <property type="entry name" value="Ankyrin_rpt"/>
</dbReference>
<feature type="repeat" description="ANK" evidence="6">
    <location>
        <begin position="907"/>
        <end position="939"/>
    </location>
</feature>
<dbReference type="InterPro" id="IPR036770">
    <property type="entry name" value="Ankyrin_rpt-contain_sf"/>
</dbReference>
<feature type="domain" description="C3H1-type" evidence="9">
    <location>
        <begin position="129"/>
        <end position="149"/>
    </location>
</feature>
<dbReference type="eggNOG" id="KOG0504">
    <property type="taxonomic scope" value="Eukaryota"/>
</dbReference>
<dbReference type="PANTHER" id="PTHR24198:SF165">
    <property type="entry name" value="ANKYRIN REPEAT-CONTAINING PROTEIN-RELATED"/>
    <property type="match status" value="1"/>
</dbReference>
<dbReference type="SMART" id="SM00248">
    <property type="entry name" value="ANK"/>
    <property type="match status" value="8"/>
</dbReference>
<organism evidence="10 11">
    <name type="scientific">Monosiga brevicollis</name>
    <name type="common">Choanoflagellate</name>
    <dbReference type="NCBI Taxonomy" id="81824"/>
    <lineage>
        <taxon>Eukaryota</taxon>
        <taxon>Choanoflagellata</taxon>
        <taxon>Craspedida</taxon>
        <taxon>Salpingoecidae</taxon>
        <taxon>Monosiga</taxon>
    </lineage>
</organism>
<dbReference type="PROSITE" id="PS50088">
    <property type="entry name" value="ANK_REPEAT"/>
    <property type="match status" value="5"/>
</dbReference>
<feature type="compositionally biased region" description="Polar residues" evidence="8">
    <location>
        <begin position="565"/>
        <end position="577"/>
    </location>
</feature>
<evidence type="ECO:0000256" key="6">
    <source>
        <dbReference type="PROSITE-ProRule" id="PRU00023"/>
    </source>
</evidence>
<reference evidence="10 11" key="1">
    <citation type="journal article" date="2008" name="Nature">
        <title>The genome of the choanoflagellate Monosiga brevicollis and the origin of metazoans.</title>
        <authorList>
            <consortium name="JGI Sequencing"/>
            <person name="King N."/>
            <person name="Westbrook M.J."/>
            <person name="Young S.L."/>
            <person name="Kuo A."/>
            <person name="Abedin M."/>
            <person name="Chapman J."/>
            <person name="Fairclough S."/>
            <person name="Hellsten U."/>
            <person name="Isogai Y."/>
            <person name="Letunic I."/>
            <person name="Marr M."/>
            <person name="Pincus D."/>
            <person name="Putnam N."/>
            <person name="Rokas A."/>
            <person name="Wright K.J."/>
            <person name="Zuzow R."/>
            <person name="Dirks W."/>
            <person name="Good M."/>
            <person name="Goodstein D."/>
            <person name="Lemons D."/>
            <person name="Li W."/>
            <person name="Lyons J.B."/>
            <person name="Morris A."/>
            <person name="Nichols S."/>
            <person name="Richter D.J."/>
            <person name="Salamov A."/>
            <person name="Bork P."/>
            <person name="Lim W.A."/>
            <person name="Manning G."/>
            <person name="Miller W.T."/>
            <person name="McGinnis W."/>
            <person name="Shapiro H."/>
            <person name="Tjian R."/>
            <person name="Grigoriev I.V."/>
            <person name="Rokhsar D."/>
        </authorList>
    </citation>
    <scope>NUCLEOTIDE SEQUENCE [LARGE SCALE GENOMIC DNA]</scope>
    <source>
        <strain evidence="11">MX1 / ATCC 50154</strain>
    </source>
</reference>
<evidence type="ECO:0000256" key="8">
    <source>
        <dbReference type="SAM" id="MobiDB-lite"/>
    </source>
</evidence>
<dbReference type="PROSITE" id="PS01358">
    <property type="entry name" value="ZF_RANBP2_1"/>
    <property type="match status" value="1"/>
</dbReference>
<evidence type="ECO:0000313" key="11">
    <source>
        <dbReference type="Proteomes" id="UP000001357"/>
    </source>
</evidence>
<dbReference type="CDD" id="cd08824">
    <property type="entry name" value="LOTUS"/>
    <property type="match status" value="1"/>
</dbReference>
<dbReference type="PROSITE" id="PS50297">
    <property type="entry name" value="ANK_REP_REGION"/>
    <property type="match status" value="4"/>
</dbReference>
<evidence type="ECO:0000256" key="7">
    <source>
        <dbReference type="PROSITE-ProRule" id="PRU00723"/>
    </source>
</evidence>
<evidence type="ECO:0000256" key="5">
    <source>
        <dbReference type="ARBA" id="ARBA00023043"/>
    </source>
</evidence>